<reference evidence="1 2" key="1">
    <citation type="submission" date="2019-03" db="EMBL/GenBank/DDBJ databases">
        <title>Genomic Encyclopedia of Type Strains, Phase IV (KMG-IV): sequencing the most valuable type-strain genomes for metagenomic binning, comparative biology and taxonomic classification.</title>
        <authorList>
            <person name="Goeker M."/>
        </authorList>
    </citation>
    <scope>NUCLEOTIDE SEQUENCE [LARGE SCALE GENOMIC DNA]</scope>
    <source>
        <strain evidence="1 2">DSM 23917</strain>
    </source>
</reference>
<dbReference type="RefSeq" id="WP_234878218.1">
    <property type="nucleotide sequence ID" value="NZ_SLXB01000001.1"/>
</dbReference>
<gene>
    <name evidence="1" type="ORF">EV202_101163</name>
</gene>
<name>A0A4R2MC03_9BACE</name>
<proteinExistence type="predicted"/>
<comment type="caution">
    <text evidence="1">The sequence shown here is derived from an EMBL/GenBank/DDBJ whole genome shotgun (WGS) entry which is preliminary data.</text>
</comment>
<sequence length="108" mass="12721">MMKQNTEKRTRTCGCCHQEQPLENFYVDKRTLAADSYCKACRRELSKARHRLRALAQEADRHYPVITETADPEERMSLILKALSVVRESMMRKRTRQEEEEALITMSD</sequence>
<evidence type="ECO:0000313" key="2">
    <source>
        <dbReference type="Proteomes" id="UP000295600"/>
    </source>
</evidence>
<evidence type="ECO:0000313" key="1">
    <source>
        <dbReference type="EMBL" id="TCO96392.1"/>
    </source>
</evidence>
<dbReference type="EMBL" id="SLXB01000001">
    <property type="protein sequence ID" value="TCO96392.1"/>
    <property type="molecule type" value="Genomic_DNA"/>
</dbReference>
<accession>A0A4R2MC03</accession>
<organism evidence="1 2">
    <name type="scientific">Prevotella heparinolytica</name>
    <dbReference type="NCBI Taxonomy" id="28113"/>
    <lineage>
        <taxon>Bacteria</taxon>
        <taxon>Pseudomonadati</taxon>
        <taxon>Bacteroidota</taxon>
        <taxon>Bacteroidia</taxon>
        <taxon>Bacteroidales</taxon>
        <taxon>Bacteroidaceae</taxon>
        <taxon>Bacteroides</taxon>
    </lineage>
</organism>
<protein>
    <submittedName>
        <fullName evidence="1">Uncharacterized protein</fullName>
    </submittedName>
</protein>
<dbReference type="Proteomes" id="UP000295600">
    <property type="component" value="Unassembled WGS sequence"/>
</dbReference>
<dbReference type="AlphaFoldDB" id="A0A4R2MC03"/>